<evidence type="ECO:0000313" key="2">
    <source>
        <dbReference type="Proteomes" id="UP001054252"/>
    </source>
</evidence>
<sequence>MIYPERNELEREALPTLVRTSRRKHILGWDFPPSSFCPQSPSLFAVFKLLYPDIPRL</sequence>
<name>A0AAV5IV96_9ROSI</name>
<evidence type="ECO:0000313" key="1">
    <source>
        <dbReference type="EMBL" id="GKV03814.1"/>
    </source>
</evidence>
<dbReference type="AlphaFoldDB" id="A0AAV5IV96"/>
<dbReference type="Proteomes" id="UP001054252">
    <property type="component" value="Unassembled WGS sequence"/>
</dbReference>
<reference evidence="1 2" key="1">
    <citation type="journal article" date="2021" name="Commun. Biol.">
        <title>The genome of Shorea leprosula (Dipterocarpaceae) highlights the ecological relevance of drought in aseasonal tropical rainforests.</title>
        <authorList>
            <person name="Ng K.K.S."/>
            <person name="Kobayashi M.J."/>
            <person name="Fawcett J.A."/>
            <person name="Hatakeyama M."/>
            <person name="Paape T."/>
            <person name="Ng C.H."/>
            <person name="Ang C.C."/>
            <person name="Tnah L.H."/>
            <person name="Lee C.T."/>
            <person name="Nishiyama T."/>
            <person name="Sese J."/>
            <person name="O'Brien M.J."/>
            <person name="Copetti D."/>
            <person name="Mohd Noor M.I."/>
            <person name="Ong R.C."/>
            <person name="Putra M."/>
            <person name="Sireger I.Z."/>
            <person name="Indrioko S."/>
            <person name="Kosugi Y."/>
            <person name="Izuno A."/>
            <person name="Isagi Y."/>
            <person name="Lee S.L."/>
            <person name="Shimizu K.K."/>
        </authorList>
    </citation>
    <scope>NUCLEOTIDE SEQUENCE [LARGE SCALE GENOMIC DNA]</scope>
    <source>
        <strain evidence="1">214</strain>
    </source>
</reference>
<dbReference type="EMBL" id="BPVZ01000020">
    <property type="protein sequence ID" value="GKV03814.1"/>
    <property type="molecule type" value="Genomic_DNA"/>
</dbReference>
<organism evidence="1 2">
    <name type="scientific">Rubroshorea leprosula</name>
    <dbReference type="NCBI Taxonomy" id="152421"/>
    <lineage>
        <taxon>Eukaryota</taxon>
        <taxon>Viridiplantae</taxon>
        <taxon>Streptophyta</taxon>
        <taxon>Embryophyta</taxon>
        <taxon>Tracheophyta</taxon>
        <taxon>Spermatophyta</taxon>
        <taxon>Magnoliopsida</taxon>
        <taxon>eudicotyledons</taxon>
        <taxon>Gunneridae</taxon>
        <taxon>Pentapetalae</taxon>
        <taxon>rosids</taxon>
        <taxon>malvids</taxon>
        <taxon>Malvales</taxon>
        <taxon>Dipterocarpaceae</taxon>
        <taxon>Rubroshorea</taxon>
    </lineage>
</organism>
<proteinExistence type="predicted"/>
<protein>
    <submittedName>
        <fullName evidence="1">Uncharacterized protein</fullName>
    </submittedName>
</protein>
<comment type="caution">
    <text evidence="1">The sequence shown here is derived from an EMBL/GenBank/DDBJ whole genome shotgun (WGS) entry which is preliminary data.</text>
</comment>
<accession>A0AAV5IV96</accession>
<gene>
    <name evidence="1" type="ORF">SLEP1_g16059</name>
</gene>
<keyword evidence="2" id="KW-1185">Reference proteome</keyword>